<dbReference type="eggNOG" id="COG0786">
    <property type="taxonomic scope" value="Bacteria"/>
</dbReference>
<sequence length="62" mass="7009">MFVACLLAGIIIGNLGRVYLNRDKEKDRSYVEDASRGLSLIQDICLGMFLTMALMSLKIWEL</sequence>
<dbReference type="KEGG" id="svo:SVI_1305"/>
<reference evidence="2" key="1">
    <citation type="journal article" date="2010" name="Mol. Biosyst.">
        <title>Complete genome sequence and comparative analysis of Shewanella violacea, a psychrophilic and piezophilic bacterium from deep sea floor sediments.</title>
        <authorList>
            <person name="Aono E."/>
            <person name="Baba T."/>
            <person name="Ara T."/>
            <person name="Nishi T."/>
            <person name="Nakamichi T."/>
            <person name="Inamoto E."/>
            <person name="Toyonaga H."/>
            <person name="Hasegawa M."/>
            <person name="Takai Y."/>
            <person name="Okumura Y."/>
            <person name="Baba M."/>
            <person name="Tomita M."/>
            <person name="Kato C."/>
            <person name="Oshima T."/>
            <person name="Nakasone K."/>
            <person name="Mori H."/>
        </authorList>
    </citation>
    <scope>NUCLEOTIDE SEQUENCE [LARGE SCALE GENOMIC DNA]</scope>
    <source>
        <strain evidence="2">JCM 10179 / CIP 106290 / LMG 19151 / DSS12</strain>
    </source>
</reference>
<name>D4ZHX7_SHEVD</name>
<organism evidence="1 2">
    <name type="scientific">Shewanella violacea (strain JCM 10179 / CIP 106290 / LMG 19151 / DSS12)</name>
    <dbReference type="NCBI Taxonomy" id="637905"/>
    <lineage>
        <taxon>Bacteria</taxon>
        <taxon>Pseudomonadati</taxon>
        <taxon>Pseudomonadota</taxon>
        <taxon>Gammaproteobacteria</taxon>
        <taxon>Alteromonadales</taxon>
        <taxon>Shewanellaceae</taxon>
        <taxon>Shewanella</taxon>
    </lineage>
</organism>
<dbReference type="GO" id="GO:0015501">
    <property type="term" value="F:glutamate:sodium symporter activity"/>
    <property type="evidence" value="ECO:0007669"/>
    <property type="project" value="InterPro"/>
</dbReference>
<dbReference type="GO" id="GO:0016020">
    <property type="term" value="C:membrane"/>
    <property type="evidence" value="ECO:0007669"/>
    <property type="project" value="InterPro"/>
</dbReference>
<dbReference type="EMBL" id="AP011177">
    <property type="protein sequence ID" value="BAJ01276.1"/>
    <property type="molecule type" value="Genomic_DNA"/>
</dbReference>
<dbReference type="GO" id="GO:0015813">
    <property type="term" value="P:L-glutamate transmembrane transport"/>
    <property type="evidence" value="ECO:0007669"/>
    <property type="project" value="InterPro"/>
</dbReference>
<dbReference type="HOGENOM" id="CLU_2901767_0_0_6"/>
<dbReference type="Pfam" id="PF03616">
    <property type="entry name" value="Glt_symporter"/>
    <property type="match status" value="1"/>
</dbReference>
<dbReference type="AlphaFoldDB" id="D4ZHX7"/>
<dbReference type="Proteomes" id="UP000002350">
    <property type="component" value="Chromosome"/>
</dbReference>
<gene>
    <name evidence="1" type="ordered locus">SVI_1305</name>
</gene>
<dbReference type="STRING" id="637905.SVI_1305"/>
<evidence type="ECO:0000313" key="2">
    <source>
        <dbReference type="Proteomes" id="UP000002350"/>
    </source>
</evidence>
<evidence type="ECO:0000313" key="1">
    <source>
        <dbReference type="EMBL" id="BAJ01276.1"/>
    </source>
</evidence>
<protein>
    <submittedName>
        <fullName evidence="1">Uncharacterized protein</fullName>
    </submittedName>
</protein>
<proteinExistence type="predicted"/>
<dbReference type="InterPro" id="IPR004445">
    <property type="entry name" value="GltS"/>
</dbReference>
<keyword evidence="2" id="KW-1185">Reference proteome</keyword>
<accession>D4ZHX7</accession>